<evidence type="ECO:0000313" key="3">
    <source>
        <dbReference type="EMBL" id="GAA1235772.1"/>
    </source>
</evidence>
<reference evidence="4" key="1">
    <citation type="journal article" date="2019" name="Int. J. Syst. Evol. Microbiol.">
        <title>The Global Catalogue of Microorganisms (GCM) 10K type strain sequencing project: providing services to taxonomists for standard genome sequencing and annotation.</title>
        <authorList>
            <consortium name="The Broad Institute Genomics Platform"/>
            <consortium name="The Broad Institute Genome Sequencing Center for Infectious Disease"/>
            <person name="Wu L."/>
            <person name="Ma J."/>
        </authorList>
    </citation>
    <scope>NUCLEOTIDE SEQUENCE [LARGE SCALE GENOMIC DNA]</scope>
    <source>
        <strain evidence="4">JCM 13023</strain>
    </source>
</reference>
<evidence type="ECO:0000313" key="4">
    <source>
        <dbReference type="Proteomes" id="UP001500653"/>
    </source>
</evidence>
<sequence>MNTTSGLRRPGEGSAAGAGKELGMATSEQPTARPTLVTPRLLLRGWHVADAPEALAIYGHESVTRWLGPAMARVPDRAAMRLRLRQWIGDTAELDVPAGHWAVERRSDGHLIGGASVLPLPPGNDDLEIGWQLHPDFWGRGYASETGFALAGWAFTHDVDELYAVVRPDNTRAAATVRRNGMQWVGETDKYFGTTLQVYRLRPADLEQAAPIGHLPPAYQDD</sequence>
<dbReference type="PROSITE" id="PS51186">
    <property type="entry name" value="GNAT"/>
    <property type="match status" value="1"/>
</dbReference>
<proteinExistence type="predicted"/>
<dbReference type="Gene3D" id="3.40.630.30">
    <property type="match status" value="1"/>
</dbReference>
<feature type="region of interest" description="Disordered" evidence="1">
    <location>
        <begin position="1"/>
        <end position="33"/>
    </location>
</feature>
<name>A0ABP4GSM9_9PSEU</name>
<dbReference type="InterPro" id="IPR051531">
    <property type="entry name" value="N-acetyltransferase"/>
</dbReference>
<comment type="caution">
    <text evidence="3">The sequence shown here is derived from an EMBL/GenBank/DDBJ whole genome shotgun (WGS) entry which is preliminary data.</text>
</comment>
<gene>
    <name evidence="3" type="ORF">GCM10009676_19750</name>
</gene>
<keyword evidence="4" id="KW-1185">Reference proteome</keyword>
<dbReference type="Proteomes" id="UP001500653">
    <property type="component" value="Unassembled WGS sequence"/>
</dbReference>
<evidence type="ECO:0000256" key="1">
    <source>
        <dbReference type="SAM" id="MobiDB-lite"/>
    </source>
</evidence>
<feature type="domain" description="N-acetyltransferase" evidence="2">
    <location>
        <begin position="62"/>
        <end position="205"/>
    </location>
</feature>
<dbReference type="InterPro" id="IPR016181">
    <property type="entry name" value="Acyl_CoA_acyltransferase"/>
</dbReference>
<evidence type="ECO:0000259" key="2">
    <source>
        <dbReference type="PROSITE" id="PS51186"/>
    </source>
</evidence>
<accession>A0ABP4GSM9</accession>
<dbReference type="Pfam" id="PF13302">
    <property type="entry name" value="Acetyltransf_3"/>
    <property type="match status" value="1"/>
</dbReference>
<dbReference type="InterPro" id="IPR000182">
    <property type="entry name" value="GNAT_dom"/>
</dbReference>
<dbReference type="EMBL" id="BAAALN010000005">
    <property type="protein sequence ID" value="GAA1235772.1"/>
    <property type="molecule type" value="Genomic_DNA"/>
</dbReference>
<dbReference type="CDD" id="cd04301">
    <property type="entry name" value="NAT_SF"/>
    <property type="match status" value="1"/>
</dbReference>
<dbReference type="PANTHER" id="PTHR43792">
    <property type="entry name" value="GNAT FAMILY, PUTATIVE (AFU_ORTHOLOGUE AFUA_3G00765)-RELATED-RELATED"/>
    <property type="match status" value="1"/>
</dbReference>
<dbReference type="PANTHER" id="PTHR43792:SF1">
    <property type="entry name" value="N-ACETYLTRANSFERASE DOMAIN-CONTAINING PROTEIN"/>
    <property type="match status" value="1"/>
</dbReference>
<organism evidence="3 4">
    <name type="scientific">Prauserella halophila</name>
    <dbReference type="NCBI Taxonomy" id="185641"/>
    <lineage>
        <taxon>Bacteria</taxon>
        <taxon>Bacillati</taxon>
        <taxon>Actinomycetota</taxon>
        <taxon>Actinomycetes</taxon>
        <taxon>Pseudonocardiales</taxon>
        <taxon>Pseudonocardiaceae</taxon>
        <taxon>Prauserella</taxon>
    </lineage>
</organism>
<protein>
    <submittedName>
        <fullName evidence="3">GNAT family N-acetyltransferase</fullName>
    </submittedName>
</protein>
<dbReference type="SUPFAM" id="SSF55729">
    <property type="entry name" value="Acyl-CoA N-acyltransferases (Nat)"/>
    <property type="match status" value="1"/>
</dbReference>